<dbReference type="AlphaFoldDB" id="A0A6I3M7G2"/>
<dbReference type="EMBL" id="WMLB01000007">
    <property type="protein sequence ID" value="MTH67296.1"/>
    <property type="molecule type" value="Genomic_DNA"/>
</dbReference>
<sequence length="410" mass="45345">MSEVVDVRVRPQRADTYAVSTLVVVSADGVRDPLSASFPFLSAEYASIRAPRRPVNVFRLSGFPRWETVSSRVLGYFLDPRERHRLGSMCVDALLRAIEAQHASCLGGDEPLDASTLLGSTGWTVDLEAGTADGKRIDILLTNDELSAAIIVENKLDADVYNPFASYARYAMSSYRTVLSIVLAPTHRSLAALDRGSEWVSATIVYDDVFDRIDRFVAAERGDERSLDLLEQFIENTSERAQRVDANTEAETLEAFWSATVGPDKHFGEFFEALVRVNGILSARAQTLFTLIRDVLQERGILADSWHVSGRDRSWGRADGRVAIVYLGFELTNGDCSELMIGQYPGRSWSGFAIKAYPSRRDPHAMYGAYNHEPLAASWRDPDADVVGAFVAICERLLAERPSSPGRLIG</sequence>
<evidence type="ECO:0008006" key="3">
    <source>
        <dbReference type="Google" id="ProtNLM"/>
    </source>
</evidence>
<comment type="caution">
    <text evidence="1">The sequence shown here is derived from an EMBL/GenBank/DDBJ whole genome shotgun (WGS) entry which is preliminary data.</text>
</comment>
<evidence type="ECO:0000313" key="1">
    <source>
        <dbReference type="EMBL" id="MTH67296.1"/>
    </source>
</evidence>
<protein>
    <recommendedName>
        <fullName evidence="3">PD-(D/E)XK nuclease superfamily protein</fullName>
    </recommendedName>
</protein>
<accession>A0A6I3M7G2</accession>
<evidence type="ECO:0000313" key="2">
    <source>
        <dbReference type="Proteomes" id="UP000433071"/>
    </source>
</evidence>
<gene>
    <name evidence="1" type="ORF">GJ743_02785</name>
</gene>
<dbReference type="Pfam" id="PF14281">
    <property type="entry name" value="PDDEXK_4"/>
    <property type="match status" value="1"/>
</dbReference>
<dbReference type="Proteomes" id="UP000433071">
    <property type="component" value="Unassembled WGS sequence"/>
</dbReference>
<dbReference type="OrthoDB" id="6770443at2"/>
<dbReference type="InterPro" id="IPR029470">
    <property type="entry name" value="PDDEXK_4"/>
</dbReference>
<name>A0A6I3M7G2_9MICO</name>
<keyword evidence="2" id="KW-1185">Reference proteome</keyword>
<reference evidence="1 2" key="1">
    <citation type="submission" date="2019-11" db="EMBL/GenBank/DDBJ databases">
        <title>Agromyces kandeliae sp. nov., isolated from mangrove soil.</title>
        <authorList>
            <person name="Wang R."/>
        </authorList>
    </citation>
    <scope>NUCLEOTIDE SEQUENCE [LARGE SCALE GENOMIC DNA]</scope>
    <source>
        <strain evidence="1 2">JCM 11433</strain>
    </source>
</reference>
<proteinExistence type="predicted"/>
<organism evidence="1 2">
    <name type="scientific">Agromyces bracchium</name>
    <dbReference type="NCBI Taxonomy" id="88376"/>
    <lineage>
        <taxon>Bacteria</taxon>
        <taxon>Bacillati</taxon>
        <taxon>Actinomycetota</taxon>
        <taxon>Actinomycetes</taxon>
        <taxon>Micrococcales</taxon>
        <taxon>Microbacteriaceae</taxon>
        <taxon>Agromyces</taxon>
    </lineage>
</organism>